<dbReference type="PANTHER" id="PTHR47611">
    <property type="entry name" value="HAT DIMERISATION DOMAIN, C-TERMINAL"/>
    <property type="match status" value="1"/>
</dbReference>
<dbReference type="InterPro" id="IPR008906">
    <property type="entry name" value="HATC_C_dom"/>
</dbReference>
<dbReference type="PANTHER" id="PTHR47611:SF1">
    <property type="entry name" value="CCHC-TYPE DOMAIN-CONTAINING PROTEIN"/>
    <property type="match status" value="1"/>
</dbReference>
<evidence type="ECO:0000313" key="3">
    <source>
        <dbReference type="Proteomes" id="UP000053989"/>
    </source>
</evidence>
<dbReference type="EMBL" id="KN822116">
    <property type="protein sequence ID" value="KIM56440.1"/>
    <property type="molecule type" value="Genomic_DNA"/>
</dbReference>
<evidence type="ECO:0000313" key="2">
    <source>
        <dbReference type="EMBL" id="KIM56440.1"/>
    </source>
</evidence>
<proteinExistence type="predicted"/>
<feature type="domain" description="HAT C-terminal dimerisation" evidence="1">
    <location>
        <begin position="87"/>
        <end position="165"/>
    </location>
</feature>
<dbReference type="Pfam" id="PF05699">
    <property type="entry name" value="Dimer_Tnp_hAT"/>
    <property type="match status" value="1"/>
</dbReference>
<dbReference type="AlphaFoldDB" id="A0A0C3D6N9"/>
<evidence type="ECO:0000259" key="1">
    <source>
        <dbReference type="Pfam" id="PF05699"/>
    </source>
</evidence>
<organism evidence="2 3">
    <name type="scientific">Scleroderma citrinum Foug A</name>
    <dbReference type="NCBI Taxonomy" id="1036808"/>
    <lineage>
        <taxon>Eukaryota</taxon>
        <taxon>Fungi</taxon>
        <taxon>Dikarya</taxon>
        <taxon>Basidiomycota</taxon>
        <taxon>Agaricomycotina</taxon>
        <taxon>Agaricomycetes</taxon>
        <taxon>Agaricomycetidae</taxon>
        <taxon>Boletales</taxon>
        <taxon>Sclerodermatineae</taxon>
        <taxon>Sclerodermataceae</taxon>
        <taxon>Scleroderma</taxon>
    </lineage>
</organism>
<dbReference type="Proteomes" id="UP000053989">
    <property type="component" value="Unassembled WGS sequence"/>
</dbReference>
<dbReference type="InParanoid" id="A0A0C3D6N9"/>
<accession>A0A0C3D6N9</accession>
<dbReference type="OrthoDB" id="3262464at2759"/>
<dbReference type="HOGENOM" id="CLU_009123_9_0_1"/>
<dbReference type="SUPFAM" id="SSF53098">
    <property type="entry name" value="Ribonuclease H-like"/>
    <property type="match status" value="1"/>
</dbReference>
<dbReference type="InterPro" id="IPR012337">
    <property type="entry name" value="RNaseH-like_sf"/>
</dbReference>
<keyword evidence="3" id="KW-1185">Reference proteome</keyword>
<sequence>MAWGGPEEREAERAAGNLNVKNWHDMALKIVEDTMQAFWKERPELGTWPKSVGTSEKGCHANTLASEYNQHCHMLIKKLSLGWSAELCLYLSEIAEDITRDTDIIAWWAKHSLIYPTLSLMACDICGIPASSVPCKHLFSAGGEIAMDQRSHLGLDRFEQLQILKHRWRNMIVDHAIINSSQLEEHYLQNFEELYLVDEEFTALDHGLEVV</sequence>
<dbReference type="GO" id="GO:0046983">
    <property type="term" value="F:protein dimerization activity"/>
    <property type="evidence" value="ECO:0007669"/>
    <property type="project" value="InterPro"/>
</dbReference>
<reference evidence="2 3" key="1">
    <citation type="submission" date="2014-04" db="EMBL/GenBank/DDBJ databases">
        <authorList>
            <consortium name="DOE Joint Genome Institute"/>
            <person name="Kuo A."/>
            <person name="Kohler A."/>
            <person name="Nagy L.G."/>
            <person name="Floudas D."/>
            <person name="Copeland A."/>
            <person name="Barry K.W."/>
            <person name="Cichocki N."/>
            <person name="Veneault-Fourrey C."/>
            <person name="LaButti K."/>
            <person name="Lindquist E.A."/>
            <person name="Lipzen A."/>
            <person name="Lundell T."/>
            <person name="Morin E."/>
            <person name="Murat C."/>
            <person name="Sun H."/>
            <person name="Tunlid A."/>
            <person name="Henrissat B."/>
            <person name="Grigoriev I.V."/>
            <person name="Hibbett D.S."/>
            <person name="Martin F."/>
            <person name="Nordberg H.P."/>
            <person name="Cantor M.N."/>
            <person name="Hua S.X."/>
        </authorList>
    </citation>
    <scope>NUCLEOTIDE SEQUENCE [LARGE SCALE GENOMIC DNA]</scope>
    <source>
        <strain evidence="2 3">Foug A</strain>
    </source>
</reference>
<name>A0A0C3D6N9_9AGAM</name>
<gene>
    <name evidence="2" type="ORF">SCLCIDRAFT_132569</name>
</gene>
<protein>
    <recommendedName>
        <fullName evidence="1">HAT C-terminal dimerisation domain-containing protein</fullName>
    </recommendedName>
</protein>
<reference evidence="3" key="2">
    <citation type="submission" date="2015-01" db="EMBL/GenBank/DDBJ databases">
        <title>Evolutionary Origins and Diversification of the Mycorrhizal Mutualists.</title>
        <authorList>
            <consortium name="DOE Joint Genome Institute"/>
            <consortium name="Mycorrhizal Genomics Consortium"/>
            <person name="Kohler A."/>
            <person name="Kuo A."/>
            <person name="Nagy L.G."/>
            <person name="Floudas D."/>
            <person name="Copeland A."/>
            <person name="Barry K.W."/>
            <person name="Cichocki N."/>
            <person name="Veneault-Fourrey C."/>
            <person name="LaButti K."/>
            <person name="Lindquist E.A."/>
            <person name="Lipzen A."/>
            <person name="Lundell T."/>
            <person name="Morin E."/>
            <person name="Murat C."/>
            <person name="Riley R."/>
            <person name="Ohm R."/>
            <person name="Sun H."/>
            <person name="Tunlid A."/>
            <person name="Henrissat B."/>
            <person name="Grigoriev I.V."/>
            <person name="Hibbett D.S."/>
            <person name="Martin F."/>
        </authorList>
    </citation>
    <scope>NUCLEOTIDE SEQUENCE [LARGE SCALE GENOMIC DNA]</scope>
    <source>
        <strain evidence="3">Foug A</strain>
    </source>
</reference>